<dbReference type="EMBL" id="CP009889">
    <property type="protein sequence ID" value="AIY67039.1"/>
    <property type="molecule type" value="Genomic_DNA"/>
</dbReference>
<dbReference type="InterPro" id="IPR049449">
    <property type="entry name" value="TesB_ACOT8-like_N"/>
</dbReference>
<feature type="domain" description="Acyl-CoA thioesterase-like C-terminal" evidence="2">
    <location>
        <begin position="133"/>
        <end position="259"/>
    </location>
</feature>
<dbReference type="InterPro" id="IPR052389">
    <property type="entry name" value="Sec_Metab_Biosynth-Assoc"/>
</dbReference>
<dbReference type="Pfam" id="PF20789">
    <property type="entry name" value="4HBT_3C"/>
    <property type="match status" value="1"/>
</dbReference>
<dbReference type="CDD" id="cd03445">
    <property type="entry name" value="Thioesterase_II_repeat2"/>
    <property type="match status" value="1"/>
</dbReference>
<dbReference type="OrthoDB" id="7059210at2"/>
<evidence type="ECO:0000313" key="3">
    <source>
        <dbReference type="EMBL" id="AIY67039.1"/>
    </source>
</evidence>
<dbReference type="PANTHER" id="PTHR38110">
    <property type="entry name" value="CHROMOSOME 23, WHOLE GENOME SHOTGUN SEQUENCE"/>
    <property type="match status" value="1"/>
</dbReference>
<dbReference type="STRING" id="1348114.OM33_18365"/>
<dbReference type="HOGENOM" id="CLU_084775_1_0_6"/>
<protein>
    <submittedName>
        <fullName evidence="3">Acyl-CoA thioesterase</fullName>
    </submittedName>
</protein>
<dbReference type="SUPFAM" id="SSF54637">
    <property type="entry name" value="Thioesterase/thiol ester dehydrase-isomerase"/>
    <property type="match status" value="2"/>
</dbReference>
<feature type="domain" description="Acyl-CoA thioesterase-like N-terminal HotDog" evidence="1">
    <location>
        <begin position="20"/>
        <end position="103"/>
    </location>
</feature>
<sequence>MHFDQLLDTVSKSHTDLTFPANWCQGRTAFGGISAAMLYTAMRNKIASDREILSLSTNFVGPLIADTPFDISLTILREGKNTTQIEARITQHEKVAVIALACFAIKRDSNVIVENKQSCPLSPVNENNLIPYIEGITPQFFQHMSFNIQKGAMPFSKSKDGELAGWMRLKETPSSVTTAHILALTDAWPPAQLQMFSKPSPASSMSWYIEFLPHKPLAADAWLAFDAFTHHSRDGYACEEANIYTQSGELIAMSRQTVALFD</sequence>
<dbReference type="InterPro" id="IPR029069">
    <property type="entry name" value="HotDog_dom_sf"/>
</dbReference>
<dbReference type="KEGG" id="pseo:OM33_18365"/>
<keyword evidence="4" id="KW-1185">Reference proteome</keyword>
<dbReference type="PANTHER" id="PTHR38110:SF1">
    <property type="entry name" value="THIOESTERASE DOMAIN-CONTAINING PROTEIN"/>
    <property type="match status" value="1"/>
</dbReference>
<dbReference type="Pfam" id="PF13622">
    <property type="entry name" value="4HBT_3"/>
    <property type="match status" value="1"/>
</dbReference>
<proteinExistence type="predicted"/>
<dbReference type="InterPro" id="IPR042171">
    <property type="entry name" value="Acyl-CoA_hotdog"/>
</dbReference>
<organism evidence="3 4">
    <name type="scientific">Pseudoalteromonas piratica</name>
    <dbReference type="NCBI Taxonomy" id="1348114"/>
    <lineage>
        <taxon>Bacteria</taxon>
        <taxon>Pseudomonadati</taxon>
        <taxon>Pseudomonadota</taxon>
        <taxon>Gammaproteobacteria</taxon>
        <taxon>Alteromonadales</taxon>
        <taxon>Pseudoalteromonadaceae</taxon>
        <taxon>Pseudoalteromonas</taxon>
    </lineage>
</organism>
<dbReference type="Gene3D" id="2.40.160.210">
    <property type="entry name" value="Acyl-CoA thioesterase, double hotdog domain"/>
    <property type="match status" value="1"/>
</dbReference>
<dbReference type="RefSeq" id="WP_040135767.1">
    <property type="nucleotide sequence ID" value="NZ_CP009889.1"/>
</dbReference>
<gene>
    <name evidence="3" type="ORF">OM33_18365</name>
</gene>
<dbReference type="Proteomes" id="UP000030341">
    <property type="component" value="Chromosome 2"/>
</dbReference>
<name>A0A0A7EK86_9GAMM</name>
<accession>A0A0A7EK86</accession>
<evidence type="ECO:0000259" key="2">
    <source>
        <dbReference type="Pfam" id="PF20789"/>
    </source>
</evidence>
<dbReference type="AlphaFoldDB" id="A0A0A7EK86"/>
<dbReference type="InterPro" id="IPR049450">
    <property type="entry name" value="ACOT8-like_C"/>
</dbReference>
<evidence type="ECO:0000259" key="1">
    <source>
        <dbReference type="Pfam" id="PF13622"/>
    </source>
</evidence>
<evidence type="ECO:0000313" key="4">
    <source>
        <dbReference type="Proteomes" id="UP000030341"/>
    </source>
</evidence>
<dbReference type="eggNOG" id="COG1946">
    <property type="taxonomic scope" value="Bacteria"/>
</dbReference>
<reference evidence="3 4" key="1">
    <citation type="submission" date="2014-11" db="EMBL/GenBank/DDBJ databases">
        <title>Complete Genome Sequence of Pseudoalteromonas sp. Strain OCN003 Isolated from Kaneohe Bay, Oahu, Hawaii.</title>
        <authorList>
            <person name="Beurmann S."/>
            <person name="Videau P."/>
            <person name="Ushijima B."/>
            <person name="Smith A.M."/>
            <person name="Aeby G.S."/>
            <person name="Callahan S.M."/>
            <person name="Belcaid M."/>
        </authorList>
    </citation>
    <scope>NUCLEOTIDE SEQUENCE [LARGE SCALE GENOMIC DNA]</scope>
    <source>
        <strain evidence="3 4">OCN003</strain>
    </source>
</reference>